<dbReference type="Proteomes" id="UP000193922">
    <property type="component" value="Unassembled WGS sequence"/>
</dbReference>
<feature type="transmembrane region" description="Helical" evidence="1">
    <location>
        <begin position="189"/>
        <end position="210"/>
    </location>
</feature>
<protein>
    <recommendedName>
        <fullName evidence="4">G-protein coupled receptors family 3 profile domain-containing protein</fullName>
    </recommendedName>
</protein>
<keyword evidence="3" id="KW-1185">Reference proteome</keyword>
<proteinExistence type="predicted"/>
<keyword evidence="1" id="KW-0812">Transmembrane</keyword>
<dbReference type="GeneID" id="63807963"/>
<dbReference type="AlphaFoldDB" id="A0A1Y1WAA1"/>
<feature type="transmembrane region" description="Helical" evidence="1">
    <location>
        <begin position="222"/>
        <end position="245"/>
    </location>
</feature>
<evidence type="ECO:0000313" key="3">
    <source>
        <dbReference type="Proteomes" id="UP000193922"/>
    </source>
</evidence>
<feature type="transmembrane region" description="Helical" evidence="1">
    <location>
        <begin position="112"/>
        <end position="131"/>
    </location>
</feature>
<keyword evidence="1" id="KW-1133">Transmembrane helix</keyword>
<comment type="caution">
    <text evidence="2">The sequence shown here is derived from an EMBL/GenBank/DDBJ whole genome shotgun (WGS) entry which is preliminary data.</text>
</comment>
<dbReference type="RefSeq" id="XP_040744056.1">
    <property type="nucleotide sequence ID" value="XM_040891315.1"/>
</dbReference>
<organism evidence="2 3">
    <name type="scientific">Linderina pennispora</name>
    <dbReference type="NCBI Taxonomy" id="61395"/>
    <lineage>
        <taxon>Eukaryota</taxon>
        <taxon>Fungi</taxon>
        <taxon>Fungi incertae sedis</taxon>
        <taxon>Zoopagomycota</taxon>
        <taxon>Kickxellomycotina</taxon>
        <taxon>Kickxellomycetes</taxon>
        <taxon>Kickxellales</taxon>
        <taxon>Kickxellaceae</taxon>
        <taxon>Linderina</taxon>
    </lineage>
</organism>
<gene>
    <name evidence="2" type="ORF">DL89DRAFT_321964</name>
</gene>
<feature type="transmembrane region" description="Helical" evidence="1">
    <location>
        <begin position="40"/>
        <end position="61"/>
    </location>
</feature>
<reference evidence="2 3" key="1">
    <citation type="submission" date="2016-07" db="EMBL/GenBank/DDBJ databases">
        <title>Pervasive Adenine N6-methylation of Active Genes in Fungi.</title>
        <authorList>
            <consortium name="DOE Joint Genome Institute"/>
            <person name="Mondo S.J."/>
            <person name="Dannebaum R.O."/>
            <person name="Kuo R.C."/>
            <person name="Labutti K."/>
            <person name="Haridas S."/>
            <person name="Kuo A."/>
            <person name="Salamov A."/>
            <person name="Ahrendt S.R."/>
            <person name="Lipzen A."/>
            <person name="Sullivan W."/>
            <person name="Andreopoulos W.B."/>
            <person name="Clum A."/>
            <person name="Lindquist E."/>
            <person name="Daum C."/>
            <person name="Ramamoorthy G.K."/>
            <person name="Gryganskyi A."/>
            <person name="Culley D."/>
            <person name="Magnuson J.K."/>
            <person name="James T.Y."/>
            <person name="O'Malley M.A."/>
            <person name="Stajich J.E."/>
            <person name="Spatafora J.W."/>
            <person name="Visel A."/>
            <person name="Grigoriev I.V."/>
        </authorList>
    </citation>
    <scope>NUCLEOTIDE SEQUENCE [LARGE SCALE GENOMIC DNA]</scope>
    <source>
        <strain evidence="2 3">ATCC 12442</strain>
    </source>
</reference>
<dbReference type="EMBL" id="MCFD01000005">
    <property type="protein sequence ID" value="ORX70477.1"/>
    <property type="molecule type" value="Genomic_DNA"/>
</dbReference>
<accession>A0A1Y1WAA1</accession>
<evidence type="ECO:0008006" key="4">
    <source>
        <dbReference type="Google" id="ProtNLM"/>
    </source>
</evidence>
<keyword evidence="1" id="KW-0472">Membrane</keyword>
<feature type="transmembrane region" description="Helical" evidence="1">
    <location>
        <begin position="257"/>
        <end position="279"/>
    </location>
</feature>
<feature type="transmembrane region" description="Helical" evidence="1">
    <location>
        <begin position="73"/>
        <end position="92"/>
    </location>
</feature>
<feature type="transmembrane region" description="Helical" evidence="1">
    <location>
        <begin position="151"/>
        <end position="177"/>
    </location>
</feature>
<sequence>MNNPQHVFEKRAPYYMDKEMIENQTRPFIPRDPVGLSDRIIFGIGLALYSLAGLMTLYAWLNRSYPPLRAKNLPLATMMWVGAFGWFIGSVVSNGLVEIEGVWRHCILPAVWIRIGFGYTFTCSSLFRVYLLDRIFVQRRSAHGVRFHLPIFLFILVVLLFCIISTVLPNYMTVIYLDKFKSCHYVAPYRFVCLGIVASLWSVVAVLVWRIRNIHTAFNERFETVAIAAMALSTDIEMIVVHIVYLHYAQSRAVRSMAVMFDLTMGCTASFILLVYPVYQCIFHREEYLQKWLLKLSLDGLHKEYLDETHHVTNTTDYAEVREQSTTRLTSGNTEKTCAQAGNGDTIGMGQVAYREYAQPPFNPFPHPDEGGGSRIIL</sequence>
<evidence type="ECO:0000256" key="1">
    <source>
        <dbReference type="SAM" id="Phobius"/>
    </source>
</evidence>
<dbReference type="OrthoDB" id="5583977at2759"/>
<name>A0A1Y1WAA1_9FUNG</name>
<evidence type="ECO:0000313" key="2">
    <source>
        <dbReference type="EMBL" id="ORX70477.1"/>
    </source>
</evidence>